<dbReference type="EMBL" id="UPXX01000029">
    <property type="protein sequence ID" value="VBB45595.1"/>
    <property type="molecule type" value="Genomic_DNA"/>
</dbReference>
<proteinExistence type="predicted"/>
<dbReference type="InterPro" id="IPR036397">
    <property type="entry name" value="RNaseH_sf"/>
</dbReference>
<dbReference type="Pfam" id="PF00665">
    <property type="entry name" value="rve"/>
    <property type="match status" value="1"/>
</dbReference>
<dbReference type="GO" id="GO:0003676">
    <property type="term" value="F:nucleic acid binding"/>
    <property type="evidence" value="ECO:0007669"/>
    <property type="project" value="InterPro"/>
</dbReference>
<protein>
    <submittedName>
        <fullName evidence="2">Transposase</fullName>
    </submittedName>
</protein>
<dbReference type="InterPro" id="IPR001584">
    <property type="entry name" value="Integrase_cat-core"/>
</dbReference>
<reference evidence="2" key="1">
    <citation type="submission" date="2018-07" db="EMBL/GenBank/DDBJ databases">
        <authorList>
            <consortium name="Genoscope - CEA"/>
            <person name="William W."/>
        </authorList>
    </citation>
    <scope>NUCLEOTIDE SEQUENCE</scope>
    <source>
        <strain evidence="2">IK1</strain>
    </source>
</reference>
<feature type="domain" description="Integrase catalytic" evidence="1">
    <location>
        <begin position="1"/>
        <end position="69"/>
    </location>
</feature>
<dbReference type="PROSITE" id="PS50994">
    <property type="entry name" value="INTEGRASE"/>
    <property type="match status" value="1"/>
</dbReference>
<organism evidence="2">
    <name type="scientific">Uncultured Desulfatiglans sp</name>
    <dbReference type="NCBI Taxonomy" id="1748965"/>
    <lineage>
        <taxon>Bacteria</taxon>
        <taxon>Pseudomonadati</taxon>
        <taxon>Thermodesulfobacteriota</taxon>
        <taxon>Desulfobacteria</taxon>
        <taxon>Desulfatiglandales</taxon>
        <taxon>Desulfatiglandaceae</taxon>
        <taxon>Desulfatiglans</taxon>
        <taxon>environmental samples</taxon>
    </lineage>
</organism>
<gene>
    <name evidence="2" type="ORF">TRIP_B350546</name>
</gene>
<evidence type="ECO:0000313" key="2">
    <source>
        <dbReference type="EMBL" id="VBB45595.1"/>
    </source>
</evidence>
<sequence>MDESFCVCSLERAPRRYPKPGIFNTDQGSQYTGAAFTGVLSDHGITISMDGKGRAADNIMVERLWRSLK</sequence>
<dbReference type="InterPro" id="IPR012337">
    <property type="entry name" value="RNaseH-like_sf"/>
</dbReference>
<accession>A0A653AC65</accession>
<evidence type="ECO:0000259" key="1">
    <source>
        <dbReference type="PROSITE" id="PS50994"/>
    </source>
</evidence>
<dbReference type="SUPFAM" id="SSF53098">
    <property type="entry name" value="Ribonuclease H-like"/>
    <property type="match status" value="1"/>
</dbReference>
<dbReference type="GO" id="GO:0015074">
    <property type="term" value="P:DNA integration"/>
    <property type="evidence" value="ECO:0007669"/>
    <property type="project" value="InterPro"/>
</dbReference>
<name>A0A653AC65_UNCDX</name>
<dbReference type="Gene3D" id="3.30.420.10">
    <property type="entry name" value="Ribonuclease H-like superfamily/Ribonuclease H"/>
    <property type="match status" value="1"/>
</dbReference>
<dbReference type="AlphaFoldDB" id="A0A653AC65"/>